<accession>A0A4C1YPV4</accession>
<evidence type="ECO:0000313" key="1">
    <source>
        <dbReference type="EMBL" id="GBP78481.1"/>
    </source>
</evidence>
<dbReference type="AlphaFoldDB" id="A0A4C1YPV4"/>
<protein>
    <submittedName>
        <fullName evidence="1">Uncharacterized protein</fullName>
    </submittedName>
</protein>
<sequence>MYDEDISWPTWLQHKTGPARPEKYHTVTEYRQTANAPVTPLALRLSMGGDDYLLSDDSPARLHLDYG</sequence>
<organism evidence="1 2">
    <name type="scientific">Eumeta variegata</name>
    <name type="common">Bagworm moth</name>
    <name type="synonym">Eumeta japonica</name>
    <dbReference type="NCBI Taxonomy" id="151549"/>
    <lineage>
        <taxon>Eukaryota</taxon>
        <taxon>Metazoa</taxon>
        <taxon>Ecdysozoa</taxon>
        <taxon>Arthropoda</taxon>
        <taxon>Hexapoda</taxon>
        <taxon>Insecta</taxon>
        <taxon>Pterygota</taxon>
        <taxon>Neoptera</taxon>
        <taxon>Endopterygota</taxon>
        <taxon>Lepidoptera</taxon>
        <taxon>Glossata</taxon>
        <taxon>Ditrysia</taxon>
        <taxon>Tineoidea</taxon>
        <taxon>Psychidae</taxon>
        <taxon>Oiketicinae</taxon>
        <taxon>Eumeta</taxon>
    </lineage>
</organism>
<keyword evidence="2" id="KW-1185">Reference proteome</keyword>
<gene>
    <name evidence="1" type="ORF">EVAR_67235_1</name>
</gene>
<name>A0A4C1YPV4_EUMVA</name>
<dbReference type="Proteomes" id="UP000299102">
    <property type="component" value="Unassembled WGS sequence"/>
</dbReference>
<evidence type="ECO:0000313" key="2">
    <source>
        <dbReference type="Proteomes" id="UP000299102"/>
    </source>
</evidence>
<proteinExistence type="predicted"/>
<comment type="caution">
    <text evidence="1">The sequence shown here is derived from an EMBL/GenBank/DDBJ whole genome shotgun (WGS) entry which is preliminary data.</text>
</comment>
<reference evidence="1 2" key="1">
    <citation type="journal article" date="2019" name="Commun. Biol.">
        <title>The bagworm genome reveals a unique fibroin gene that provides high tensile strength.</title>
        <authorList>
            <person name="Kono N."/>
            <person name="Nakamura H."/>
            <person name="Ohtoshi R."/>
            <person name="Tomita M."/>
            <person name="Numata K."/>
            <person name="Arakawa K."/>
        </authorList>
    </citation>
    <scope>NUCLEOTIDE SEQUENCE [LARGE SCALE GENOMIC DNA]</scope>
</reference>
<dbReference type="EMBL" id="BGZK01001371">
    <property type="protein sequence ID" value="GBP78481.1"/>
    <property type="molecule type" value="Genomic_DNA"/>
</dbReference>